<dbReference type="Pfam" id="PF00425">
    <property type="entry name" value="Chorismate_bind"/>
    <property type="match status" value="1"/>
</dbReference>
<evidence type="ECO:0000256" key="5">
    <source>
        <dbReference type="ARBA" id="ARBA00041564"/>
    </source>
</evidence>
<dbReference type="SUPFAM" id="SSF56322">
    <property type="entry name" value="ADC synthase"/>
    <property type="match status" value="1"/>
</dbReference>
<dbReference type="PANTHER" id="PTHR42839">
    <property type="entry name" value="ISOCHORISMATE SYNTHASE ENTC"/>
    <property type="match status" value="1"/>
</dbReference>
<dbReference type="InterPro" id="IPR015890">
    <property type="entry name" value="Chorismate_C"/>
</dbReference>
<gene>
    <name evidence="7" type="primary">pchA</name>
    <name evidence="7" type="ORF">GALL_300200</name>
</gene>
<feature type="domain" description="Chorismate-utilising enzyme C-terminal" evidence="6">
    <location>
        <begin position="212"/>
        <end position="464"/>
    </location>
</feature>
<dbReference type="InterPro" id="IPR005801">
    <property type="entry name" value="ADC_synthase"/>
</dbReference>
<dbReference type="PANTHER" id="PTHR42839:SF2">
    <property type="entry name" value="ISOCHORISMATE SYNTHASE ENTC"/>
    <property type="match status" value="1"/>
</dbReference>
<comment type="catalytic activity">
    <reaction evidence="1">
        <text>chorismate = isochorismate</text>
        <dbReference type="Rhea" id="RHEA:18985"/>
        <dbReference type="ChEBI" id="CHEBI:29748"/>
        <dbReference type="ChEBI" id="CHEBI:29780"/>
        <dbReference type="EC" id="5.4.4.2"/>
    </reaction>
</comment>
<comment type="similarity">
    <text evidence="2">Belongs to the isochorismate synthase family.</text>
</comment>
<organism evidence="7">
    <name type="scientific">mine drainage metagenome</name>
    <dbReference type="NCBI Taxonomy" id="410659"/>
    <lineage>
        <taxon>unclassified sequences</taxon>
        <taxon>metagenomes</taxon>
        <taxon>ecological metagenomes</taxon>
    </lineage>
</organism>
<dbReference type="InterPro" id="IPR004561">
    <property type="entry name" value="IsoChor_synthase"/>
</dbReference>
<name>A0A1J5QWZ6_9ZZZZ</name>
<accession>A0A1J5QWZ6</accession>
<evidence type="ECO:0000256" key="3">
    <source>
        <dbReference type="ARBA" id="ARBA00012824"/>
    </source>
</evidence>
<reference evidence="7" key="1">
    <citation type="submission" date="2016-10" db="EMBL/GenBank/DDBJ databases">
        <title>Sequence of Gallionella enrichment culture.</title>
        <authorList>
            <person name="Poehlein A."/>
            <person name="Muehling M."/>
            <person name="Daniel R."/>
        </authorList>
    </citation>
    <scope>NUCLEOTIDE SEQUENCE</scope>
</reference>
<evidence type="ECO:0000256" key="4">
    <source>
        <dbReference type="ARBA" id="ARBA00023235"/>
    </source>
</evidence>
<keyword evidence="4 7" id="KW-0413">Isomerase</keyword>
<sequence length="474" mass="50544">MRILPVDPIANASHEALANFLLECRGIAERAERPQLVSISVAVDSLDPLAVLESIFEPGELHFYVEKPSEQLAVAGAEAVLSFRASGPGRFAACQAFIDETLAHALAVGAVDGAFGGPQFFTAFTFLDQPGVDEPFPAVQVFVPRWQVGCRDGATVATANLLVGPGDDVRPLVERVWRAHAKFRVFDYEHAEFPADAVAPVRRVEEVGGAGRYREAVASALGRIGSGVVEKIVLARAQDLHGEGLFHPLRALNGLRERFRECYAFSVGNGAGASFIGASPERLLRVRAGRLTTEALAGSTRRGATASEDAALGNALLRDDKELREHRVVADSIFRRLAPLGLQLEAPARPVLRRLANVQHLHTPIEAALPPGVRLLDALARLHPTPAVGGSPREAAVPLIAGLEGFPRGLYAGALGWIDARGDGEFFVGLRSALIAGKVTRLYAGAGIVAGSDPEREYAETELKIRAMRDALGA</sequence>
<dbReference type="NCBIfam" id="TIGR00543">
    <property type="entry name" value="isochor_syn"/>
    <property type="match status" value="1"/>
</dbReference>
<proteinExistence type="inferred from homology"/>
<evidence type="ECO:0000256" key="2">
    <source>
        <dbReference type="ARBA" id="ARBA00005297"/>
    </source>
</evidence>
<dbReference type="AlphaFoldDB" id="A0A1J5QWZ6"/>
<evidence type="ECO:0000259" key="6">
    <source>
        <dbReference type="Pfam" id="PF00425"/>
    </source>
</evidence>
<dbReference type="EMBL" id="MLJW01000388">
    <property type="protein sequence ID" value="OIQ88088.1"/>
    <property type="molecule type" value="Genomic_DNA"/>
</dbReference>
<evidence type="ECO:0000313" key="7">
    <source>
        <dbReference type="EMBL" id="OIQ88088.1"/>
    </source>
</evidence>
<dbReference type="Gene3D" id="3.60.120.10">
    <property type="entry name" value="Anthranilate synthase"/>
    <property type="match status" value="1"/>
</dbReference>
<dbReference type="InterPro" id="IPR019999">
    <property type="entry name" value="Anth_synth_I-like"/>
</dbReference>
<dbReference type="GO" id="GO:0008909">
    <property type="term" value="F:isochorismate synthase activity"/>
    <property type="evidence" value="ECO:0007669"/>
    <property type="project" value="UniProtKB-EC"/>
</dbReference>
<protein>
    <recommendedName>
        <fullName evidence="3">isochorismate synthase</fullName>
        <ecNumber evidence="3">5.4.4.2</ecNumber>
    </recommendedName>
    <alternativeName>
        <fullName evidence="5">Isochorismate mutase</fullName>
    </alternativeName>
</protein>
<evidence type="ECO:0000256" key="1">
    <source>
        <dbReference type="ARBA" id="ARBA00000799"/>
    </source>
</evidence>
<dbReference type="PRINTS" id="PR00095">
    <property type="entry name" value="ANTSNTHASEI"/>
</dbReference>
<comment type="caution">
    <text evidence="7">The sequence shown here is derived from an EMBL/GenBank/DDBJ whole genome shotgun (WGS) entry which is preliminary data.</text>
</comment>
<dbReference type="EC" id="5.4.4.2" evidence="3"/>